<dbReference type="InterPro" id="IPR006603">
    <property type="entry name" value="PQ-loop_rpt"/>
</dbReference>
<dbReference type="GO" id="GO:0098852">
    <property type="term" value="C:lytic vacuole membrane"/>
    <property type="evidence" value="ECO:0007669"/>
    <property type="project" value="UniProtKB-ARBA"/>
</dbReference>
<dbReference type="OrthoDB" id="8048523at2759"/>
<evidence type="ECO:0000256" key="5">
    <source>
        <dbReference type="SAM" id="Phobius"/>
    </source>
</evidence>
<evidence type="ECO:0000256" key="1">
    <source>
        <dbReference type="ARBA" id="ARBA00004141"/>
    </source>
</evidence>
<dbReference type="FunFam" id="1.20.1280.290:FF:000009">
    <property type="entry name" value="PQ loop repeat family protein"/>
    <property type="match status" value="1"/>
</dbReference>
<accession>A0A1J4K114</accession>
<reference evidence="6" key="1">
    <citation type="submission" date="2016-10" db="EMBL/GenBank/DDBJ databases">
        <authorList>
            <person name="Benchimol M."/>
            <person name="Almeida L.G."/>
            <person name="Vasconcelos A.T."/>
            <person name="Perreira-Neves A."/>
            <person name="Rosa I.A."/>
            <person name="Tasca T."/>
            <person name="Bogo M.R."/>
            <person name="de Souza W."/>
        </authorList>
    </citation>
    <scope>NUCLEOTIDE SEQUENCE [LARGE SCALE GENOMIC DNA]</scope>
    <source>
        <strain evidence="6">K</strain>
    </source>
</reference>
<comment type="caution">
    <text evidence="6">The sequence shown here is derived from an EMBL/GenBank/DDBJ whole genome shotgun (WGS) entry which is preliminary data.</text>
</comment>
<protein>
    <submittedName>
        <fullName evidence="6">PQ loop repeat family protein</fullName>
    </submittedName>
</protein>
<dbReference type="EMBL" id="MLAK01000771">
    <property type="protein sequence ID" value="OHT05071.1"/>
    <property type="molecule type" value="Genomic_DNA"/>
</dbReference>
<dbReference type="Gene3D" id="1.20.1280.290">
    <property type="match status" value="2"/>
</dbReference>
<dbReference type="PANTHER" id="PTHR16201:SF34">
    <property type="entry name" value="LYSOSOMAL AMINO ACID TRANSPORTER 1"/>
    <property type="match status" value="1"/>
</dbReference>
<feature type="transmembrane region" description="Helical" evidence="5">
    <location>
        <begin position="162"/>
        <end position="181"/>
    </location>
</feature>
<keyword evidence="2 5" id="KW-0812">Transmembrane</keyword>
<feature type="transmembrane region" description="Helical" evidence="5">
    <location>
        <begin position="20"/>
        <end position="41"/>
    </location>
</feature>
<keyword evidence="4 5" id="KW-0472">Membrane</keyword>
<feature type="transmembrane region" description="Helical" evidence="5">
    <location>
        <begin position="193"/>
        <end position="216"/>
    </location>
</feature>
<dbReference type="GO" id="GO:0015174">
    <property type="term" value="F:basic amino acid transmembrane transporter activity"/>
    <property type="evidence" value="ECO:0007669"/>
    <property type="project" value="TreeGrafter"/>
</dbReference>
<dbReference type="GeneID" id="94827576"/>
<dbReference type="AlphaFoldDB" id="A0A1J4K114"/>
<dbReference type="VEuPathDB" id="TrichDB:TRFO_06068"/>
<evidence type="ECO:0000313" key="7">
    <source>
        <dbReference type="Proteomes" id="UP000179807"/>
    </source>
</evidence>
<proteinExistence type="predicted"/>
<keyword evidence="7" id="KW-1185">Reference proteome</keyword>
<dbReference type="Proteomes" id="UP000179807">
    <property type="component" value="Unassembled WGS sequence"/>
</dbReference>
<dbReference type="SMART" id="SM00679">
    <property type="entry name" value="CTNS"/>
    <property type="match status" value="2"/>
</dbReference>
<evidence type="ECO:0000256" key="4">
    <source>
        <dbReference type="ARBA" id="ARBA00023136"/>
    </source>
</evidence>
<feature type="transmembrane region" description="Helical" evidence="5">
    <location>
        <begin position="53"/>
        <end position="71"/>
    </location>
</feature>
<evidence type="ECO:0000256" key="3">
    <source>
        <dbReference type="ARBA" id="ARBA00022989"/>
    </source>
</evidence>
<dbReference type="PANTHER" id="PTHR16201">
    <property type="entry name" value="SEVEN TRANSMEMBRANE PROTEIN 1-RELATED"/>
    <property type="match status" value="1"/>
</dbReference>
<dbReference type="InterPro" id="IPR051415">
    <property type="entry name" value="LAAT-1"/>
</dbReference>
<sequence>MYAQIPQIILNFKRKSTDGLSFAFLCLLVAGDLCNLLGALINHGLVTQIITASWFLIVDGFCVSQYFYYVWIRPKCSKKFRQENEGLIKGEYDALPAIPLLLAAASAQSLPSPRNTVYPNPYLPPELYGTILGWGSAISYISSRTPQIVKNCRRKKTEGVSCQFFISAVLGNTTYAASIFLKDPHWGYIWGQFPWLVGSAGILFFDFTVLFQFLFYGADKKVGTDISTINDLSTTGLSTVE</sequence>
<gene>
    <name evidence="6" type="ORF">TRFO_06068</name>
</gene>
<name>A0A1J4K114_9EUKA</name>
<evidence type="ECO:0000313" key="6">
    <source>
        <dbReference type="EMBL" id="OHT05071.1"/>
    </source>
</evidence>
<keyword evidence="3 5" id="KW-1133">Transmembrane helix</keyword>
<evidence type="ECO:0000256" key="2">
    <source>
        <dbReference type="ARBA" id="ARBA00022692"/>
    </source>
</evidence>
<dbReference type="Pfam" id="PF04193">
    <property type="entry name" value="PQ-loop"/>
    <property type="match status" value="2"/>
</dbReference>
<organism evidence="6 7">
    <name type="scientific">Tritrichomonas foetus</name>
    <dbReference type="NCBI Taxonomy" id="1144522"/>
    <lineage>
        <taxon>Eukaryota</taxon>
        <taxon>Metamonada</taxon>
        <taxon>Parabasalia</taxon>
        <taxon>Tritrichomonadida</taxon>
        <taxon>Tritrichomonadidae</taxon>
        <taxon>Tritrichomonas</taxon>
    </lineage>
</organism>
<comment type="subcellular location">
    <subcellularLocation>
        <location evidence="1">Membrane</location>
        <topology evidence="1">Multi-pass membrane protein</topology>
    </subcellularLocation>
</comment>
<dbReference type="RefSeq" id="XP_068358207.1">
    <property type="nucleotide sequence ID" value="XM_068492872.1"/>
</dbReference>